<dbReference type="AlphaFoldDB" id="A0A443JIH3"/>
<comment type="caution">
    <text evidence="2">The sequence shown here is derived from an EMBL/GenBank/DDBJ whole genome shotgun (WGS) entry which is preliminary data.</text>
</comment>
<keyword evidence="1" id="KW-1133">Transmembrane helix</keyword>
<proteinExistence type="predicted"/>
<evidence type="ECO:0000313" key="3">
    <source>
        <dbReference type="Proteomes" id="UP000285970"/>
    </source>
</evidence>
<feature type="transmembrane region" description="Helical" evidence="1">
    <location>
        <begin position="44"/>
        <end position="63"/>
    </location>
</feature>
<evidence type="ECO:0000256" key="1">
    <source>
        <dbReference type="SAM" id="Phobius"/>
    </source>
</evidence>
<keyword evidence="1" id="KW-0812">Transmembrane</keyword>
<dbReference type="RefSeq" id="WP_128217227.1">
    <property type="nucleotide sequence ID" value="NZ_RBZY01000016.1"/>
</dbReference>
<keyword evidence="1" id="KW-0472">Membrane</keyword>
<organism evidence="2 3">
    <name type="scientific">Microbacterium enclense</name>
    <dbReference type="NCBI Taxonomy" id="993073"/>
    <lineage>
        <taxon>Bacteria</taxon>
        <taxon>Bacillati</taxon>
        <taxon>Actinomycetota</taxon>
        <taxon>Actinomycetes</taxon>
        <taxon>Micrococcales</taxon>
        <taxon>Microbacteriaceae</taxon>
        <taxon>Microbacterium</taxon>
    </lineage>
</organism>
<dbReference type="Proteomes" id="UP000285970">
    <property type="component" value="Unassembled WGS sequence"/>
</dbReference>
<protein>
    <submittedName>
        <fullName evidence="2">Uncharacterized protein</fullName>
    </submittedName>
</protein>
<reference evidence="2 3" key="1">
    <citation type="journal article" date="2018" name="Front. Microbiol.">
        <title>Novel Insights Into Bacterial Dimethylsulfoniopropionate Catabolism in the East China Sea.</title>
        <authorList>
            <person name="Liu J."/>
            <person name="Liu J."/>
            <person name="Zhang S.H."/>
            <person name="Liang J."/>
            <person name="Lin H."/>
            <person name="Song D."/>
            <person name="Yang G.P."/>
            <person name="Todd J.D."/>
            <person name="Zhang X.H."/>
        </authorList>
    </citation>
    <scope>NUCLEOTIDE SEQUENCE [LARGE SCALE GENOMIC DNA]</scope>
    <source>
        <strain evidence="2 3">ZYFD042</strain>
    </source>
</reference>
<name>A0A443JIH3_9MICO</name>
<evidence type="ECO:0000313" key="2">
    <source>
        <dbReference type="EMBL" id="RWR20348.1"/>
    </source>
</evidence>
<dbReference type="EMBL" id="RBZY01000016">
    <property type="protein sequence ID" value="RWR20348.1"/>
    <property type="molecule type" value="Genomic_DNA"/>
</dbReference>
<sequence>MSAITSTRWLRFMMWCGVGILLLAVVSIVLILVRWAESGDPPSVLSAVSVMLSLATGILLLCASRRMLRRLSRAQPPVGE</sequence>
<accession>A0A443JIH3</accession>
<feature type="transmembrane region" description="Helical" evidence="1">
    <location>
        <begin position="12"/>
        <end position="32"/>
    </location>
</feature>
<gene>
    <name evidence="2" type="ORF">D8Y23_05855</name>
</gene>